<organism evidence="2 3">
    <name type="scientific">Seiridium cardinale</name>
    <dbReference type="NCBI Taxonomy" id="138064"/>
    <lineage>
        <taxon>Eukaryota</taxon>
        <taxon>Fungi</taxon>
        <taxon>Dikarya</taxon>
        <taxon>Ascomycota</taxon>
        <taxon>Pezizomycotina</taxon>
        <taxon>Sordariomycetes</taxon>
        <taxon>Xylariomycetidae</taxon>
        <taxon>Amphisphaeriales</taxon>
        <taxon>Sporocadaceae</taxon>
        <taxon>Seiridium</taxon>
    </lineage>
</organism>
<protein>
    <submittedName>
        <fullName evidence="2">Amine oxidase domain-containing protein</fullName>
    </submittedName>
</protein>
<gene>
    <name evidence="2" type="ORF">SCAR479_07954</name>
</gene>
<feature type="chain" id="PRO_5046971943" evidence="1">
    <location>
        <begin position="21"/>
        <end position="137"/>
    </location>
</feature>
<dbReference type="Proteomes" id="UP001465668">
    <property type="component" value="Unassembled WGS sequence"/>
</dbReference>
<evidence type="ECO:0000313" key="3">
    <source>
        <dbReference type="Proteomes" id="UP001465668"/>
    </source>
</evidence>
<sequence length="137" mass="15279">MHISRVRIGATLASLLVSEATRVCTPMDNITLSRNVDMVIIGARASDMLPSGRVTKTRVWPWSSKGAYLVATLPSTMTLIWESRSTSACRAESSMETLDFVERMGYEDMTLPGFFKFFDADSIPEDLLMPFGQFVDK</sequence>
<evidence type="ECO:0000256" key="1">
    <source>
        <dbReference type="SAM" id="SignalP"/>
    </source>
</evidence>
<keyword evidence="1" id="KW-0732">Signal</keyword>
<proteinExistence type="predicted"/>
<reference evidence="2 3" key="1">
    <citation type="submission" date="2024-02" db="EMBL/GenBank/DDBJ databases">
        <title>First draft genome assembly of two strains of Seiridium cardinale.</title>
        <authorList>
            <person name="Emiliani G."/>
            <person name="Scali E."/>
        </authorList>
    </citation>
    <scope>NUCLEOTIDE SEQUENCE [LARGE SCALE GENOMIC DNA]</scope>
    <source>
        <strain evidence="2 3">BM-138-000479</strain>
    </source>
</reference>
<evidence type="ECO:0000313" key="2">
    <source>
        <dbReference type="EMBL" id="KAK9775278.1"/>
    </source>
</evidence>
<comment type="caution">
    <text evidence="2">The sequence shown here is derived from an EMBL/GenBank/DDBJ whole genome shotgun (WGS) entry which is preliminary data.</text>
</comment>
<accession>A0ABR2XN94</accession>
<keyword evidence="3" id="KW-1185">Reference proteome</keyword>
<dbReference type="EMBL" id="JARVKM010000035">
    <property type="protein sequence ID" value="KAK9775278.1"/>
    <property type="molecule type" value="Genomic_DNA"/>
</dbReference>
<feature type="signal peptide" evidence="1">
    <location>
        <begin position="1"/>
        <end position="20"/>
    </location>
</feature>
<name>A0ABR2XN94_9PEZI</name>